<name>A0ABS0R7I2_9ACTN</name>
<proteinExistence type="predicted"/>
<evidence type="ECO:0000313" key="1">
    <source>
        <dbReference type="EMBL" id="MBI0313361.1"/>
    </source>
</evidence>
<sequence>MTSPMPWFESLTDSVYALGAAAREAQRAARAADLARDAYDLDRLRPVDGEVHLDGRDPGGVPFRPHDAALFTIGDALMEQAFKLRNLYVQTAMGYAYGTAWAIFRVLEGQQPDAVQLGRSREGFYAIPGELCPVPSLMPGLERWSGYKKFVQAHARWAMCEEAGMFAEYLDEQPQLSDHEAGELHEAIDAATGVPDAAYAYGQLAESALHFALLEPRAQHARQQSAR</sequence>
<evidence type="ECO:0000313" key="2">
    <source>
        <dbReference type="Proteomes" id="UP000638849"/>
    </source>
</evidence>
<keyword evidence="2" id="KW-1185">Reference proteome</keyword>
<accession>A0ABS0R7I2</accession>
<dbReference type="EMBL" id="JAEEAQ010000068">
    <property type="protein sequence ID" value="MBI0313361.1"/>
    <property type="molecule type" value="Genomic_DNA"/>
</dbReference>
<comment type="caution">
    <text evidence="1">The sequence shown here is derived from an EMBL/GenBank/DDBJ whole genome shotgun (WGS) entry which is preliminary data.</text>
</comment>
<dbReference type="Proteomes" id="UP000638849">
    <property type="component" value="Unassembled WGS sequence"/>
</dbReference>
<gene>
    <name evidence="1" type="ORF">JBF12_10230</name>
</gene>
<organism evidence="1 2">
    <name type="scientific">Streptomyces javensis</name>
    <dbReference type="NCBI Taxonomy" id="114698"/>
    <lineage>
        <taxon>Bacteria</taxon>
        <taxon>Bacillati</taxon>
        <taxon>Actinomycetota</taxon>
        <taxon>Actinomycetes</taxon>
        <taxon>Kitasatosporales</taxon>
        <taxon>Streptomycetaceae</taxon>
        <taxon>Streptomyces</taxon>
        <taxon>Streptomyces violaceusniger group</taxon>
    </lineage>
</organism>
<dbReference type="RefSeq" id="WP_198276519.1">
    <property type="nucleotide sequence ID" value="NZ_BAAAIF010000045.1"/>
</dbReference>
<protein>
    <submittedName>
        <fullName evidence="1">Uncharacterized protein</fullName>
    </submittedName>
</protein>
<reference evidence="1 2" key="1">
    <citation type="submission" date="2020-12" db="EMBL/GenBank/DDBJ databases">
        <authorList>
            <person name="Kusuma A.B."/>
            <person name="Nouioui I."/>
            <person name="Goodfellow M."/>
        </authorList>
    </citation>
    <scope>NUCLEOTIDE SEQUENCE [LARGE SCALE GENOMIC DNA]</scope>
    <source>
        <strain evidence="1 2">DSM 41764</strain>
    </source>
</reference>